<dbReference type="Gene3D" id="3.90.1150.10">
    <property type="entry name" value="Aspartate Aminotransferase, domain 1"/>
    <property type="match status" value="1"/>
</dbReference>
<keyword evidence="5 13" id="KW-0963">Cytoplasm</keyword>
<dbReference type="NCBIfam" id="TIGR00508">
    <property type="entry name" value="bioA"/>
    <property type="match status" value="1"/>
</dbReference>
<sequence length="457" mass="50594">MTASAFPSRQELEDWDRQHVWHPFTPMQEYAQERPLIIERAEGAMLYDLDGNAYIDGVSSMWCNVHGHCVPELDQAIHDQLGKVAHSTLLGIGNVPSIRLARKLAEIAPEGLTRVFFSDSGATAVEVALKMAFQFWQQTTPAKPQKTRFAALQGAYHGDTLGDVSVGDIGRFHNRFKPLLFETFRVPSPNCYRCPMGLQPTSCLLECVQELERLIEREAEQLAAVVIEPGVQGAAGMIPLPANYLRRLRDATHRHDVLLIADEVAVGFGRTGTMFACQHESVVPDFLCVAKGLSGGYLPMAATLTHDRIFQAFLGDALSGTTFFHGHTFTGNPLGAAVSLASIDRLLEGGVLAGLAERVQLLQRWAERLRDLPIVGNVRQLGLLMGVELVQNRETKTPFPAERRLGHHICRKLREQGVLIRPLRDVLVVMPPLGIDVSLLDRLCEFVYHAISTTPME</sequence>
<comment type="subunit">
    <text evidence="4 13">Homodimer.</text>
</comment>
<dbReference type="InterPro" id="IPR005814">
    <property type="entry name" value="Aminotrans_3"/>
</dbReference>
<feature type="binding site" evidence="13">
    <location>
        <begin position="327"/>
        <end position="328"/>
    </location>
    <ligand>
        <name>pyridoxal 5'-phosphate</name>
        <dbReference type="ChEBI" id="CHEBI:597326"/>
    </ligand>
</feature>
<dbReference type="FunCoup" id="A0A6C2YPP7">
    <property type="interactions" value="193"/>
</dbReference>
<evidence type="ECO:0000256" key="13">
    <source>
        <dbReference type="HAMAP-Rule" id="MF_00834"/>
    </source>
</evidence>
<dbReference type="EMBL" id="LR586016">
    <property type="protein sequence ID" value="VIP03327.1"/>
    <property type="molecule type" value="Genomic_DNA"/>
</dbReference>
<evidence type="ECO:0000256" key="11">
    <source>
        <dbReference type="ARBA" id="ARBA00048449"/>
    </source>
</evidence>
<dbReference type="InterPro" id="IPR005815">
    <property type="entry name" value="BioA"/>
</dbReference>
<dbReference type="UniPathway" id="UPA00078">
    <property type="reaction ID" value="UER00160"/>
</dbReference>
<dbReference type="KEGG" id="tim:GMBLW1_06330"/>
<protein>
    <recommendedName>
        <fullName evidence="13">Adenosylmethionine-8-amino-7-oxononanoate aminotransferase</fullName>
        <ecNumber evidence="13">2.6.1.62</ecNumber>
    </recommendedName>
    <alternativeName>
        <fullName evidence="13">7,8-diamino-pelargonic acid aminotransferase</fullName>
        <shortName evidence="13">DAPA AT</shortName>
        <shortName evidence="13">DAPA aminotransferase</shortName>
    </alternativeName>
    <alternativeName>
        <fullName evidence="13">7,8-diaminononanoate synthase</fullName>
        <shortName evidence="13">DANS</shortName>
    </alternativeName>
    <alternativeName>
        <fullName evidence="13">Diaminopelargonic acid synthase</fullName>
    </alternativeName>
</protein>
<dbReference type="InParanoid" id="A0A6C2YPP7"/>
<keyword evidence="7 13" id="KW-0808">Transferase</keyword>
<evidence type="ECO:0000256" key="9">
    <source>
        <dbReference type="ARBA" id="ARBA00022756"/>
    </source>
</evidence>
<evidence type="ECO:0000256" key="4">
    <source>
        <dbReference type="ARBA" id="ARBA00011738"/>
    </source>
</evidence>
<comment type="similarity">
    <text evidence="12 13">Belongs to the class-III pyridoxal-phosphate-dependent aminotransferase family. BioA subfamily.</text>
</comment>
<dbReference type="FunFam" id="3.40.640.10:FF:000078">
    <property type="entry name" value="Adenosylmethionine-8-amino-7-oxononanoate aminotransferase"/>
    <property type="match status" value="1"/>
</dbReference>
<feature type="site" description="Participates in the substrate recognition with KAPA and in a stacking interaction with the adenine ring of SAM" evidence="13">
    <location>
        <position position="24"/>
    </location>
</feature>
<dbReference type="PROSITE" id="PS00600">
    <property type="entry name" value="AA_TRANSFER_CLASS_3"/>
    <property type="match status" value="1"/>
</dbReference>
<keyword evidence="10 13" id="KW-0663">Pyridoxal phosphate</keyword>
<evidence type="ECO:0000256" key="1">
    <source>
        <dbReference type="ARBA" id="ARBA00001933"/>
    </source>
</evidence>
<dbReference type="RefSeq" id="WP_162658407.1">
    <property type="nucleotide sequence ID" value="NZ_LR593887.1"/>
</dbReference>
<accession>A0A6C2YPP7</accession>
<evidence type="ECO:0000313" key="15">
    <source>
        <dbReference type="Proteomes" id="UP000464378"/>
    </source>
</evidence>
<dbReference type="GO" id="GO:0030170">
    <property type="term" value="F:pyridoxal phosphate binding"/>
    <property type="evidence" value="ECO:0007669"/>
    <property type="project" value="UniProtKB-UniRule"/>
</dbReference>
<dbReference type="PANTHER" id="PTHR42684">
    <property type="entry name" value="ADENOSYLMETHIONINE-8-AMINO-7-OXONONANOATE AMINOTRANSFERASE"/>
    <property type="match status" value="1"/>
</dbReference>
<comment type="cofactor">
    <cofactor evidence="1 13">
        <name>pyridoxal 5'-phosphate</name>
        <dbReference type="ChEBI" id="CHEBI:597326"/>
    </cofactor>
</comment>
<evidence type="ECO:0000256" key="8">
    <source>
        <dbReference type="ARBA" id="ARBA00022691"/>
    </source>
</evidence>
<feature type="binding site" evidence="13">
    <location>
        <position position="421"/>
    </location>
    <ligand>
        <name>substrate</name>
    </ligand>
</feature>
<keyword evidence="8 13" id="KW-0949">S-adenosyl-L-methionine</keyword>
<dbReference type="SUPFAM" id="SSF53383">
    <property type="entry name" value="PLP-dependent transferases"/>
    <property type="match status" value="1"/>
</dbReference>
<dbReference type="GO" id="GO:0009102">
    <property type="term" value="P:biotin biosynthetic process"/>
    <property type="evidence" value="ECO:0007669"/>
    <property type="project" value="UniProtKB-UniRule"/>
</dbReference>
<keyword evidence="9 13" id="KW-0093">Biotin biosynthesis</keyword>
<gene>
    <name evidence="13" type="primary">bioA</name>
    <name evidence="14" type="ORF">GMBLW1_06330</name>
</gene>
<evidence type="ECO:0000256" key="7">
    <source>
        <dbReference type="ARBA" id="ARBA00022679"/>
    </source>
</evidence>
<dbReference type="CDD" id="cd00610">
    <property type="entry name" value="OAT_like"/>
    <property type="match status" value="1"/>
</dbReference>
<evidence type="ECO:0000256" key="12">
    <source>
        <dbReference type="ARBA" id="ARBA00060970"/>
    </source>
</evidence>
<comment type="function">
    <text evidence="13">Catalyzes the transfer of the alpha-amino group from S-adenosyl-L-methionine (SAM) to 7-keto-8-aminopelargonic acid (KAPA) to form 7,8-diaminopelargonic acid (DAPA). It is the only aminotransferase known to utilize SAM as an amino donor.</text>
</comment>
<comment type="catalytic activity">
    <reaction evidence="11 13">
        <text>(8S)-8-amino-7-oxononanoate + S-adenosyl-L-methionine = S-adenosyl-4-methylsulfanyl-2-oxobutanoate + (7R,8S)-7,8-diammoniononanoate</text>
        <dbReference type="Rhea" id="RHEA:16861"/>
        <dbReference type="ChEBI" id="CHEBI:16490"/>
        <dbReference type="ChEBI" id="CHEBI:59789"/>
        <dbReference type="ChEBI" id="CHEBI:149468"/>
        <dbReference type="ChEBI" id="CHEBI:149469"/>
        <dbReference type="EC" id="2.6.1.62"/>
    </reaction>
</comment>
<dbReference type="AlphaFoldDB" id="A0A6C2YPP7"/>
<dbReference type="EC" id="2.6.1.62" evidence="13"/>
<organism evidence="14">
    <name type="scientific">Tuwongella immobilis</name>
    <dbReference type="NCBI Taxonomy" id="692036"/>
    <lineage>
        <taxon>Bacteria</taxon>
        <taxon>Pseudomonadati</taxon>
        <taxon>Planctomycetota</taxon>
        <taxon>Planctomycetia</taxon>
        <taxon>Gemmatales</taxon>
        <taxon>Gemmataceae</taxon>
        <taxon>Tuwongella</taxon>
    </lineage>
</organism>
<evidence type="ECO:0000256" key="10">
    <source>
        <dbReference type="ARBA" id="ARBA00022898"/>
    </source>
</evidence>
<evidence type="ECO:0000313" key="14">
    <source>
        <dbReference type="EMBL" id="VIP03327.1"/>
    </source>
</evidence>
<comment type="subcellular location">
    <subcellularLocation>
        <location evidence="2 13">Cytoplasm</location>
    </subcellularLocation>
</comment>
<dbReference type="InterPro" id="IPR015424">
    <property type="entry name" value="PyrdxlP-dep_Trfase"/>
</dbReference>
<evidence type="ECO:0000256" key="3">
    <source>
        <dbReference type="ARBA" id="ARBA00005063"/>
    </source>
</evidence>
<dbReference type="Gene3D" id="3.40.640.10">
    <property type="entry name" value="Type I PLP-dependent aspartate aminotransferase-like (Major domain)"/>
    <property type="match status" value="1"/>
</dbReference>
<dbReference type="EMBL" id="LR593887">
    <property type="protein sequence ID" value="VTS04025.1"/>
    <property type="molecule type" value="Genomic_DNA"/>
</dbReference>
<feature type="binding site" evidence="13">
    <location>
        <position position="326"/>
    </location>
    <ligand>
        <name>substrate</name>
    </ligand>
</feature>
<evidence type="ECO:0000256" key="6">
    <source>
        <dbReference type="ARBA" id="ARBA00022576"/>
    </source>
</evidence>
<comment type="pathway">
    <text evidence="3 13">Cofactor biosynthesis; biotin biosynthesis; 7,8-diaminononanoate from 8-amino-7-oxononanoate (SAM route): step 1/1.</text>
</comment>
<dbReference type="InterPro" id="IPR049704">
    <property type="entry name" value="Aminotrans_3_PPA_site"/>
</dbReference>
<feature type="binding site" evidence="13">
    <location>
        <position position="262"/>
    </location>
    <ligand>
        <name>pyridoxal 5'-phosphate</name>
        <dbReference type="ChEBI" id="CHEBI:597326"/>
    </ligand>
</feature>
<dbReference type="Pfam" id="PF00202">
    <property type="entry name" value="Aminotran_3"/>
    <property type="match status" value="1"/>
</dbReference>
<keyword evidence="15" id="KW-1185">Reference proteome</keyword>
<dbReference type="GO" id="GO:0004015">
    <property type="term" value="F:adenosylmethionine-8-amino-7-oxononanoate transaminase activity"/>
    <property type="evidence" value="ECO:0007669"/>
    <property type="project" value="UniProtKB-UniRule"/>
</dbReference>
<dbReference type="GO" id="GO:0005737">
    <property type="term" value="C:cytoplasm"/>
    <property type="evidence" value="ECO:0007669"/>
    <property type="project" value="UniProtKB-SubCell"/>
</dbReference>
<dbReference type="InterPro" id="IPR015422">
    <property type="entry name" value="PyrdxlP-dep_Trfase_small"/>
</dbReference>
<evidence type="ECO:0000256" key="2">
    <source>
        <dbReference type="ARBA" id="ARBA00004496"/>
    </source>
</evidence>
<proteinExistence type="inferred from homology"/>
<name>A0A6C2YPP7_9BACT</name>
<feature type="binding site" evidence="13">
    <location>
        <begin position="121"/>
        <end position="122"/>
    </location>
    <ligand>
        <name>pyridoxal 5'-phosphate</name>
        <dbReference type="ChEBI" id="CHEBI:597326"/>
    </ligand>
</feature>
<feature type="modified residue" description="N6-(pyridoxal phosphate)lysine" evidence="13">
    <location>
        <position position="291"/>
    </location>
</feature>
<reference evidence="14" key="1">
    <citation type="submission" date="2019-04" db="EMBL/GenBank/DDBJ databases">
        <authorList>
            <consortium name="Science for Life Laboratories"/>
        </authorList>
    </citation>
    <scope>NUCLEOTIDE SEQUENCE</scope>
    <source>
        <strain evidence="14">MBLW1</strain>
    </source>
</reference>
<comment type="caution">
    <text evidence="13">Lacks conserved residue(s) required for the propagation of feature annotation.</text>
</comment>
<evidence type="ECO:0000256" key="5">
    <source>
        <dbReference type="ARBA" id="ARBA00022490"/>
    </source>
</evidence>
<dbReference type="PANTHER" id="PTHR42684:SF17">
    <property type="entry name" value="ADENOSYLMETHIONINE-8-AMINO-7-OXONONANOATE AMINOTRANSFERASE"/>
    <property type="match status" value="1"/>
</dbReference>
<dbReference type="InterPro" id="IPR015421">
    <property type="entry name" value="PyrdxlP-dep_Trfase_major"/>
</dbReference>
<feature type="binding site" evidence="13">
    <location>
        <position position="156"/>
    </location>
    <ligand>
        <name>substrate</name>
    </ligand>
</feature>
<dbReference type="HAMAP" id="MF_00834">
    <property type="entry name" value="BioA"/>
    <property type="match status" value="1"/>
</dbReference>
<feature type="binding site" evidence="13">
    <location>
        <position position="291"/>
    </location>
    <ligand>
        <name>substrate</name>
    </ligand>
</feature>
<dbReference type="Proteomes" id="UP000464378">
    <property type="component" value="Chromosome"/>
</dbReference>
<keyword evidence="6 13" id="KW-0032">Aminotransferase</keyword>